<evidence type="ECO:0000313" key="2">
    <source>
        <dbReference type="Proteomes" id="UP000654075"/>
    </source>
</evidence>
<organism evidence="1 2">
    <name type="scientific">Polarella glacialis</name>
    <name type="common">Dinoflagellate</name>
    <dbReference type="NCBI Taxonomy" id="89957"/>
    <lineage>
        <taxon>Eukaryota</taxon>
        <taxon>Sar</taxon>
        <taxon>Alveolata</taxon>
        <taxon>Dinophyceae</taxon>
        <taxon>Suessiales</taxon>
        <taxon>Suessiaceae</taxon>
        <taxon>Polarella</taxon>
    </lineage>
</organism>
<reference evidence="1" key="1">
    <citation type="submission" date="2021-02" db="EMBL/GenBank/DDBJ databases">
        <authorList>
            <person name="Dougan E. K."/>
            <person name="Rhodes N."/>
            <person name="Thang M."/>
            <person name="Chan C."/>
        </authorList>
    </citation>
    <scope>NUCLEOTIDE SEQUENCE</scope>
</reference>
<sequence length="111" mass="11993">MSIVAFACHWTRGTPVQVQIASVTGMCLLPGRTDNTPVSVSEGLTSSDFQKLYRAGGIFDGISSVFQHAVKTTTAALATHPQSFRQAVPQISLCCLRSTFGNLFQVIFRGR</sequence>
<proteinExistence type="predicted"/>
<dbReference type="EMBL" id="CAJNNV010008748">
    <property type="protein sequence ID" value="CAE8596593.1"/>
    <property type="molecule type" value="Genomic_DNA"/>
</dbReference>
<evidence type="ECO:0000313" key="1">
    <source>
        <dbReference type="EMBL" id="CAE8596593.1"/>
    </source>
</evidence>
<name>A0A813E8J5_POLGL</name>
<accession>A0A813E8J5</accession>
<keyword evidence="2" id="KW-1185">Reference proteome</keyword>
<dbReference type="AlphaFoldDB" id="A0A813E8J5"/>
<protein>
    <submittedName>
        <fullName evidence="1">Uncharacterized protein</fullName>
    </submittedName>
</protein>
<comment type="caution">
    <text evidence="1">The sequence shown here is derived from an EMBL/GenBank/DDBJ whole genome shotgun (WGS) entry which is preliminary data.</text>
</comment>
<gene>
    <name evidence="1" type="ORF">PGLA1383_LOCUS15055</name>
</gene>
<dbReference type="Proteomes" id="UP000654075">
    <property type="component" value="Unassembled WGS sequence"/>
</dbReference>